<evidence type="ECO:0000313" key="3">
    <source>
        <dbReference type="Proteomes" id="UP000242146"/>
    </source>
</evidence>
<dbReference type="AlphaFoldDB" id="A0A1X2GAT5"/>
<name>A0A1X2GAT5_9FUNG</name>
<feature type="compositionally biased region" description="Basic and acidic residues" evidence="1">
    <location>
        <begin position="72"/>
        <end position="97"/>
    </location>
</feature>
<protein>
    <submittedName>
        <fullName evidence="2">Uncharacterized protein</fullName>
    </submittedName>
</protein>
<dbReference type="Proteomes" id="UP000242146">
    <property type="component" value="Unassembled WGS sequence"/>
</dbReference>
<feature type="region of interest" description="Disordered" evidence="1">
    <location>
        <begin position="35"/>
        <end position="122"/>
    </location>
</feature>
<dbReference type="EMBL" id="MCGT01000026">
    <property type="protein sequence ID" value="ORX49402.1"/>
    <property type="molecule type" value="Genomic_DNA"/>
</dbReference>
<organism evidence="2 3">
    <name type="scientific">Hesseltinella vesiculosa</name>
    <dbReference type="NCBI Taxonomy" id="101127"/>
    <lineage>
        <taxon>Eukaryota</taxon>
        <taxon>Fungi</taxon>
        <taxon>Fungi incertae sedis</taxon>
        <taxon>Mucoromycota</taxon>
        <taxon>Mucoromycotina</taxon>
        <taxon>Mucoromycetes</taxon>
        <taxon>Mucorales</taxon>
        <taxon>Cunninghamellaceae</taxon>
        <taxon>Hesseltinella</taxon>
    </lineage>
</organism>
<feature type="compositionally biased region" description="Basic and acidic residues" evidence="1">
    <location>
        <begin position="50"/>
        <end position="64"/>
    </location>
</feature>
<sequence>MAWLDQADAAFSLDGTALVKLVPREQLIEAREKKLALQDEKRQKQQAQAAEKERKRLEKLERGKTAPQDLFKTSDEFSKFDDQGLPTHMKDGEEVTKSRRKKLQKEWDTQKKLHEQYLKETQ</sequence>
<keyword evidence="3" id="KW-1185">Reference proteome</keyword>
<evidence type="ECO:0000256" key="1">
    <source>
        <dbReference type="SAM" id="MobiDB-lite"/>
    </source>
</evidence>
<proteinExistence type="predicted"/>
<gene>
    <name evidence="2" type="ORF">DM01DRAFT_184822</name>
</gene>
<accession>A0A1X2GAT5</accession>
<dbReference type="STRING" id="101127.A0A1X2GAT5"/>
<evidence type="ECO:0000313" key="2">
    <source>
        <dbReference type="EMBL" id="ORX49402.1"/>
    </source>
</evidence>
<reference evidence="2 3" key="1">
    <citation type="submission" date="2016-07" db="EMBL/GenBank/DDBJ databases">
        <title>Pervasive Adenine N6-methylation of Active Genes in Fungi.</title>
        <authorList>
            <consortium name="DOE Joint Genome Institute"/>
            <person name="Mondo S.J."/>
            <person name="Dannebaum R.O."/>
            <person name="Kuo R.C."/>
            <person name="Labutti K."/>
            <person name="Haridas S."/>
            <person name="Kuo A."/>
            <person name="Salamov A."/>
            <person name="Ahrendt S.R."/>
            <person name="Lipzen A."/>
            <person name="Sullivan W."/>
            <person name="Andreopoulos W.B."/>
            <person name="Clum A."/>
            <person name="Lindquist E."/>
            <person name="Daum C."/>
            <person name="Ramamoorthy G.K."/>
            <person name="Gryganskyi A."/>
            <person name="Culley D."/>
            <person name="Magnuson J.K."/>
            <person name="James T.Y."/>
            <person name="O'Malley M.A."/>
            <person name="Stajich J.E."/>
            <person name="Spatafora J.W."/>
            <person name="Visel A."/>
            <person name="Grigoriev I.V."/>
        </authorList>
    </citation>
    <scope>NUCLEOTIDE SEQUENCE [LARGE SCALE GENOMIC DNA]</scope>
    <source>
        <strain evidence="2 3">NRRL 3301</strain>
    </source>
</reference>
<comment type="caution">
    <text evidence="2">The sequence shown here is derived from an EMBL/GenBank/DDBJ whole genome shotgun (WGS) entry which is preliminary data.</text>
</comment>
<feature type="compositionally biased region" description="Basic and acidic residues" evidence="1">
    <location>
        <begin position="104"/>
        <end position="122"/>
    </location>
</feature>
<dbReference type="OrthoDB" id="438179at2759"/>